<dbReference type="Proteomes" id="UP000887540">
    <property type="component" value="Unplaced"/>
</dbReference>
<sequence>MQATISFQLKDFCDQQVTDLTSVLRPGFYLSFHATSNEVNEWIASLVAPLNDAELSLENIQHKELDLDAIEFKLSGNHPASKDAYSVDMELQAIAFLLSVFAKGGTHHIPLASLHSRISNSGSEELYRYIGSSSLKRRQFIERRSYVFEITDNDIVFLQQVEVYVTVCLLSGFLLRRGGVTSSDALFAFFNSCSTIPVILKEAIQNNRSKFMEFLSQHPFVFAPFPNKFYVAVRRNLPYFDYAGFIKKHFPTFNLRNPGNNFAYQTPINTQMNSYNSGFDAVTPLSPFTPNGLAPSFPAMNSLPDEQHILPRNPMGGQMPTNGAWPGFNGSIGMPIVGAGGPFLERQMSEGIPRQDSFNRSPPLLAFGRGTLVHASTQTEFTTAERAIGPDERCTCKCSCMNKQIEEDAARMNETRNSNSIFGAPPNRPDSLGGFTPFGFSGLPSLLSFTSQKNMTLPTTRNSSEGDASSTAATSSAPSTTNSNSSPSAEVERLFDPFAQHLSFELKIPSLKL</sequence>
<dbReference type="PANTHER" id="PTHR36949:SF1">
    <property type="entry name" value="ANAPHASE-PROMOTING COMPLEX SUBUNIT 1-RELATED"/>
    <property type="match status" value="1"/>
</dbReference>
<feature type="compositionally biased region" description="Low complexity" evidence="1">
    <location>
        <begin position="468"/>
        <end position="489"/>
    </location>
</feature>
<evidence type="ECO:0000259" key="2">
    <source>
        <dbReference type="Pfam" id="PF26288"/>
    </source>
</evidence>
<evidence type="ECO:0000313" key="4">
    <source>
        <dbReference type="WBParaSite" id="ACRNAN_scaffold2866.g29712.t1"/>
    </source>
</evidence>
<dbReference type="InterPro" id="IPR058991">
    <property type="entry name" value="Lin-66-like_WHD"/>
</dbReference>
<dbReference type="Pfam" id="PF26288">
    <property type="entry name" value="WHD_lin-66"/>
    <property type="match status" value="1"/>
</dbReference>
<proteinExistence type="predicted"/>
<evidence type="ECO:0000256" key="1">
    <source>
        <dbReference type="SAM" id="MobiDB-lite"/>
    </source>
</evidence>
<dbReference type="GO" id="GO:0005737">
    <property type="term" value="C:cytoplasm"/>
    <property type="evidence" value="ECO:0007669"/>
    <property type="project" value="TreeGrafter"/>
</dbReference>
<dbReference type="GO" id="GO:0010629">
    <property type="term" value="P:negative regulation of gene expression"/>
    <property type="evidence" value="ECO:0007669"/>
    <property type="project" value="TreeGrafter"/>
</dbReference>
<keyword evidence="3" id="KW-1185">Reference proteome</keyword>
<feature type="compositionally biased region" description="Polar residues" evidence="1">
    <location>
        <begin position="456"/>
        <end position="467"/>
    </location>
</feature>
<dbReference type="AlphaFoldDB" id="A0A914DJD7"/>
<name>A0A914DJD7_9BILA</name>
<protein>
    <submittedName>
        <fullName evidence="4">PH domain-containing protein</fullName>
    </submittedName>
</protein>
<accession>A0A914DJD7</accession>
<feature type="region of interest" description="Disordered" evidence="1">
    <location>
        <begin position="456"/>
        <end position="490"/>
    </location>
</feature>
<feature type="domain" description="Lin-66-like winged helix" evidence="2">
    <location>
        <begin position="78"/>
        <end position="160"/>
    </location>
</feature>
<organism evidence="3 4">
    <name type="scientific">Acrobeloides nanus</name>
    <dbReference type="NCBI Taxonomy" id="290746"/>
    <lineage>
        <taxon>Eukaryota</taxon>
        <taxon>Metazoa</taxon>
        <taxon>Ecdysozoa</taxon>
        <taxon>Nematoda</taxon>
        <taxon>Chromadorea</taxon>
        <taxon>Rhabditida</taxon>
        <taxon>Tylenchina</taxon>
        <taxon>Cephalobomorpha</taxon>
        <taxon>Cephaloboidea</taxon>
        <taxon>Cephalobidae</taxon>
        <taxon>Acrobeloides</taxon>
    </lineage>
</organism>
<dbReference type="WBParaSite" id="ACRNAN_scaffold2866.g29712.t1">
    <property type="protein sequence ID" value="ACRNAN_scaffold2866.g29712.t1"/>
    <property type="gene ID" value="ACRNAN_scaffold2866.g29712"/>
</dbReference>
<reference evidence="4" key="1">
    <citation type="submission" date="2022-11" db="UniProtKB">
        <authorList>
            <consortium name="WormBaseParasite"/>
        </authorList>
    </citation>
    <scope>IDENTIFICATION</scope>
</reference>
<dbReference type="PANTHER" id="PTHR36949">
    <property type="entry name" value="PROTEIN CBR-LIN-66"/>
    <property type="match status" value="1"/>
</dbReference>
<evidence type="ECO:0000313" key="3">
    <source>
        <dbReference type="Proteomes" id="UP000887540"/>
    </source>
</evidence>